<dbReference type="SUPFAM" id="SSF88723">
    <property type="entry name" value="PIN domain-like"/>
    <property type="match status" value="1"/>
</dbReference>
<keyword evidence="2" id="KW-1185">Reference proteome</keyword>
<accession>A0A480A3M5</accession>
<evidence type="ECO:0000313" key="2">
    <source>
        <dbReference type="Proteomes" id="UP000300142"/>
    </source>
</evidence>
<dbReference type="AlphaFoldDB" id="A0A480A3M5"/>
<dbReference type="Proteomes" id="UP000300142">
    <property type="component" value="Unassembled WGS sequence"/>
</dbReference>
<dbReference type="RefSeq" id="WP_137668998.1">
    <property type="nucleotide sequence ID" value="NZ_BJCE01000252.1"/>
</dbReference>
<protein>
    <submittedName>
        <fullName evidence="1">Uncharacterized protein</fullName>
    </submittedName>
</protein>
<organism evidence="1 2">
    <name type="scientific">Sphaerospermopsis reniformis</name>
    <dbReference type="NCBI Taxonomy" id="531300"/>
    <lineage>
        <taxon>Bacteria</taxon>
        <taxon>Bacillati</taxon>
        <taxon>Cyanobacteriota</taxon>
        <taxon>Cyanophyceae</taxon>
        <taxon>Nostocales</taxon>
        <taxon>Aphanizomenonaceae</taxon>
        <taxon>Sphaerospermopsis</taxon>
    </lineage>
</organism>
<comment type="caution">
    <text evidence="1">The sequence shown here is derived from an EMBL/GenBank/DDBJ whole genome shotgun (WGS) entry which is preliminary data.</text>
</comment>
<evidence type="ECO:0000313" key="1">
    <source>
        <dbReference type="EMBL" id="GCL39419.1"/>
    </source>
</evidence>
<dbReference type="InterPro" id="IPR029060">
    <property type="entry name" value="PIN-like_dom_sf"/>
</dbReference>
<sequence length="74" mass="8354">MGYLIDTNIILIIAQPHHPMCAESLNALATLRRQKENFYLTHQNLVEFWRSATRPIEKNGLGMSLIALSTSRGS</sequence>
<dbReference type="EMBL" id="BJCE01000252">
    <property type="protein sequence ID" value="GCL39419.1"/>
    <property type="molecule type" value="Genomic_DNA"/>
</dbReference>
<gene>
    <name evidence="1" type="ORF">SR1949_45450</name>
</gene>
<proteinExistence type="predicted"/>
<reference evidence="2" key="1">
    <citation type="submission" date="2019-02" db="EMBL/GenBank/DDBJ databases">
        <title>Draft genome sequence of Sphaerospermopsis reniformis NIES-1949.</title>
        <authorList>
            <person name="Yamaguchi H."/>
            <person name="Suzuki S."/>
            <person name="Kawachi M."/>
        </authorList>
    </citation>
    <scope>NUCLEOTIDE SEQUENCE [LARGE SCALE GENOMIC DNA]</scope>
    <source>
        <strain evidence="2">NIES-1949</strain>
    </source>
</reference>
<name>A0A480A3M5_9CYAN</name>